<dbReference type="CDD" id="cd18787">
    <property type="entry name" value="SF2_C_DEAD"/>
    <property type="match status" value="1"/>
</dbReference>
<gene>
    <name evidence="7" type="primary">yqfR</name>
    <name evidence="7" type="ORF">AlmWB_01910</name>
</gene>
<evidence type="ECO:0000256" key="4">
    <source>
        <dbReference type="ARBA" id="ARBA00022840"/>
    </source>
</evidence>
<evidence type="ECO:0000256" key="3">
    <source>
        <dbReference type="ARBA" id="ARBA00022806"/>
    </source>
</evidence>
<dbReference type="SMART" id="SM00490">
    <property type="entry name" value="HELICc"/>
    <property type="match status" value="1"/>
</dbReference>
<dbReference type="InterPro" id="IPR014001">
    <property type="entry name" value="Helicase_ATP-bd"/>
</dbReference>
<dbReference type="RefSeq" id="WP_083993347.1">
    <property type="nucleotide sequence ID" value="NZ_JPSQ01000036.1"/>
</dbReference>
<dbReference type="PATRIC" id="fig|198422.3.peg.164"/>
<dbReference type="SUPFAM" id="SSF52540">
    <property type="entry name" value="P-loop containing nucleoside triphosphate hydrolases"/>
    <property type="match status" value="1"/>
</dbReference>
<dbReference type="AlphaFoldDB" id="A0A0L0MIY8"/>
<dbReference type="GO" id="GO:0003724">
    <property type="term" value="F:RNA helicase activity"/>
    <property type="evidence" value="ECO:0007669"/>
    <property type="project" value="TreeGrafter"/>
</dbReference>
<keyword evidence="8" id="KW-1185">Reference proteome</keyword>
<dbReference type="PROSITE" id="PS51194">
    <property type="entry name" value="HELICASE_CTER"/>
    <property type="match status" value="1"/>
</dbReference>
<keyword evidence="4" id="KW-0067">ATP-binding</keyword>
<dbReference type="InterPro" id="IPR027417">
    <property type="entry name" value="P-loop_NTPase"/>
</dbReference>
<dbReference type="SMART" id="SM00487">
    <property type="entry name" value="DEXDc"/>
    <property type="match status" value="1"/>
</dbReference>
<evidence type="ECO:0000259" key="6">
    <source>
        <dbReference type="PROSITE" id="PS51194"/>
    </source>
</evidence>
<evidence type="ECO:0000313" key="8">
    <source>
        <dbReference type="Proteomes" id="UP000037086"/>
    </source>
</evidence>
<feature type="domain" description="Helicase ATP-binding" evidence="5">
    <location>
        <begin position="27"/>
        <end position="196"/>
    </location>
</feature>
<protein>
    <submittedName>
        <fullName evidence="7">ATP-dependent RNA helicase YqfR</fullName>
    </submittedName>
</protein>
<keyword evidence="1" id="KW-0547">Nucleotide-binding</keyword>
<dbReference type="GO" id="GO:0016787">
    <property type="term" value="F:hydrolase activity"/>
    <property type="evidence" value="ECO:0007669"/>
    <property type="project" value="UniProtKB-KW"/>
</dbReference>
<organism evidence="7 8">
    <name type="scientific">Candidatus Phytoplasma phoenicium</name>
    <dbReference type="NCBI Taxonomy" id="198422"/>
    <lineage>
        <taxon>Bacteria</taxon>
        <taxon>Bacillati</taxon>
        <taxon>Mycoplasmatota</taxon>
        <taxon>Mollicutes</taxon>
        <taxon>Acholeplasmatales</taxon>
        <taxon>Acholeplasmataceae</taxon>
        <taxon>Candidatus Phytoplasma</taxon>
        <taxon>16SrIX (Pigeon pea witches'-broom group)</taxon>
    </lineage>
</organism>
<dbReference type="InterPro" id="IPR001650">
    <property type="entry name" value="Helicase_C-like"/>
</dbReference>
<accession>A0A0L0MIY8</accession>
<sequence>MFKQQYIAHKFKQLNFIQITPIQKALFENFDKPFNLIGIAPTGTGKTYAYLLPILSKIDWQKNITQAIIVVPTNELVFQVFQMFKSIENHNAQVKILYGGMCKNKISTFLSKKQPPLIITTLSKLVEYAYVSSQIHFIKTSFLVLDEADMLFDQKSLSSLDLLLSKWKPKILLFSSTINLSMKFFIKKYFGPSLFFDVYPQHRLKINYYSLFSPLRQRLNDLKHFLKISNPYLAFIFVSQKKEQNRIYEFLKGENLKILNFSSNLSVRQRKNYIKDIKNNKYQYVLVSDLAARGLDLEINWVIHYDLPTRNLEFFVHRSGRTGRMEKEGNVLLLYDEQEQKILTNITKNYHLTWQSIILTATSFQKKNVSTTTIFHQNKSVKKPLYQLKKPLTKIKKKYQYKSSKRRIKND</sequence>
<evidence type="ECO:0000313" key="7">
    <source>
        <dbReference type="EMBL" id="KND62612.1"/>
    </source>
</evidence>
<dbReference type="OrthoDB" id="9805696at2"/>
<keyword evidence="2" id="KW-0378">Hydrolase</keyword>
<evidence type="ECO:0000256" key="1">
    <source>
        <dbReference type="ARBA" id="ARBA00022741"/>
    </source>
</evidence>
<dbReference type="PANTHER" id="PTHR47963:SF1">
    <property type="entry name" value="DEAD-BOX ATP-DEPENDENT RNA HELICASE CSHB"/>
    <property type="match status" value="1"/>
</dbReference>
<keyword evidence="3 7" id="KW-0347">Helicase</keyword>
<dbReference type="Proteomes" id="UP000037086">
    <property type="component" value="Unassembled WGS sequence"/>
</dbReference>
<dbReference type="GO" id="GO:0005524">
    <property type="term" value="F:ATP binding"/>
    <property type="evidence" value="ECO:0007669"/>
    <property type="project" value="UniProtKB-KW"/>
</dbReference>
<dbReference type="GO" id="GO:0009409">
    <property type="term" value="P:response to cold"/>
    <property type="evidence" value="ECO:0007669"/>
    <property type="project" value="TreeGrafter"/>
</dbReference>
<dbReference type="InterPro" id="IPR050547">
    <property type="entry name" value="DEAD_box_RNA_helicases"/>
</dbReference>
<dbReference type="GO" id="GO:0005829">
    <property type="term" value="C:cytosol"/>
    <property type="evidence" value="ECO:0007669"/>
    <property type="project" value="TreeGrafter"/>
</dbReference>
<dbReference type="Gene3D" id="3.40.50.300">
    <property type="entry name" value="P-loop containing nucleotide triphosphate hydrolases"/>
    <property type="match status" value="2"/>
</dbReference>
<evidence type="ECO:0000259" key="5">
    <source>
        <dbReference type="PROSITE" id="PS51192"/>
    </source>
</evidence>
<dbReference type="PROSITE" id="PS51192">
    <property type="entry name" value="HELICASE_ATP_BIND_1"/>
    <property type="match status" value="1"/>
</dbReference>
<dbReference type="Pfam" id="PF00270">
    <property type="entry name" value="DEAD"/>
    <property type="match status" value="1"/>
</dbReference>
<reference evidence="7 8" key="1">
    <citation type="journal article" date="2015" name="BMC Microbiol.">
        <title>'Candidatus Phytoplasma phoenicium' associated with almond witches'-broom disease: from draft genome to genetic diversity among strain populations.</title>
        <authorList>
            <person name="Quaglino F."/>
            <person name="Kube M."/>
            <person name="Jawhari M."/>
            <person name="Abou-Jawdah Y."/>
            <person name="Siewert C."/>
            <person name="Choueiri E."/>
            <person name="Sobh H."/>
            <person name="Casati P."/>
            <person name="Tedeschi R."/>
            <person name="Molino Lova M."/>
            <person name="Alma A."/>
            <person name="Bianco P.A."/>
        </authorList>
    </citation>
    <scope>NUCLEOTIDE SEQUENCE [LARGE SCALE GENOMIC DNA]</scope>
    <source>
        <strain evidence="7 8">SA213</strain>
    </source>
</reference>
<comment type="caution">
    <text evidence="7">The sequence shown here is derived from an EMBL/GenBank/DDBJ whole genome shotgun (WGS) entry which is preliminary data.</text>
</comment>
<proteinExistence type="predicted"/>
<dbReference type="PANTHER" id="PTHR47963">
    <property type="entry name" value="DEAD-BOX ATP-DEPENDENT RNA HELICASE 47, MITOCHONDRIAL"/>
    <property type="match status" value="1"/>
</dbReference>
<dbReference type="GO" id="GO:0033592">
    <property type="term" value="F:RNA strand annealing activity"/>
    <property type="evidence" value="ECO:0007669"/>
    <property type="project" value="TreeGrafter"/>
</dbReference>
<name>A0A0L0MIY8_9MOLU</name>
<dbReference type="Pfam" id="PF00271">
    <property type="entry name" value="Helicase_C"/>
    <property type="match status" value="1"/>
</dbReference>
<evidence type="ECO:0000256" key="2">
    <source>
        <dbReference type="ARBA" id="ARBA00022801"/>
    </source>
</evidence>
<feature type="domain" description="Helicase C-terminal" evidence="6">
    <location>
        <begin position="221"/>
        <end position="365"/>
    </location>
</feature>
<dbReference type="EMBL" id="JPSQ01000036">
    <property type="protein sequence ID" value="KND62612.1"/>
    <property type="molecule type" value="Genomic_DNA"/>
</dbReference>
<dbReference type="InterPro" id="IPR011545">
    <property type="entry name" value="DEAD/DEAH_box_helicase_dom"/>
</dbReference>
<dbReference type="GO" id="GO:0005840">
    <property type="term" value="C:ribosome"/>
    <property type="evidence" value="ECO:0007669"/>
    <property type="project" value="TreeGrafter"/>
</dbReference>